<evidence type="ECO:0000256" key="1">
    <source>
        <dbReference type="ARBA" id="ARBA00022801"/>
    </source>
</evidence>
<dbReference type="PANTHER" id="PTHR43540:SF6">
    <property type="entry name" value="ISOCHORISMATASE-LIKE DOMAIN-CONTAINING PROTEIN"/>
    <property type="match status" value="1"/>
</dbReference>
<dbReference type="EMBL" id="NPEX01000110">
    <property type="protein sequence ID" value="RAI43041.1"/>
    <property type="molecule type" value="Genomic_DNA"/>
</dbReference>
<dbReference type="RefSeq" id="WP_111420099.1">
    <property type="nucleotide sequence ID" value="NZ_NPEX01000110.1"/>
</dbReference>
<protein>
    <submittedName>
        <fullName evidence="3">Hydrolase</fullName>
    </submittedName>
</protein>
<keyword evidence="4" id="KW-1185">Reference proteome</keyword>
<dbReference type="CDD" id="cd00431">
    <property type="entry name" value="cysteine_hydrolases"/>
    <property type="match status" value="1"/>
</dbReference>
<reference evidence="3 4" key="1">
    <citation type="submission" date="2017-07" db="EMBL/GenBank/DDBJ databases">
        <title>Draft Genome Sequences of Select Purple Nonsulfur Bacteria.</title>
        <authorList>
            <person name="Lasarre B."/>
            <person name="Mckinlay J.B."/>
        </authorList>
    </citation>
    <scope>NUCLEOTIDE SEQUENCE [LARGE SCALE GENOMIC DNA]</scope>
    <source>
        <strain evidence="3 4">DSM 5909</strain>
    </source>
</reference>
<dbReference type="Gene3D" id="3.40.50.850">
    <property type="entry name" value="Isochorismatase-like"/>
    <property type="match status" value="1"/>
</dbReference>
<evidence type="ECO:0000313" key="4">
    <source>
        <dbReference type="Proteomes" id="UP000249130"/>
    </source>
</evidence>
<feature type="domain" description="Isochorismatase-like" evidence="2">
    <location>
        <begin position="32"/>
        <end position="218"/>
    </location>
</feature>
<dbReference type="OrthoDB" id="9807387at2"/>
<gene>
    <name evidence="3" type="ORF">CH341_16400</name>
</gene>
<dbReference type="Pfam" id="PF00857">
    <property type="entry name" value="Isochorismatase"/>
    <property type="match status" value="1"/>
</dbReference>
<dbReference type="InterPro" id="IPR000868">
    <property type="entry name" value="Isochorismatase-like_dom"/>
</dbReference>
<sequence>MHKVVIPEKVVARVIKRQGRWNVHDDVPAGRTAFVVVDMQNYFMAPGQQVEIPAARAIVPNVNRLADALRRAGGLVVWIRTISNEDSFRNWSHFHDVLNTPERRARRAAAMAETAFGSQLWPELDVRPEDLIVRKTRYSAFIQGSSPLEVELRQRGIQAVWIGGTSTNTCCESTARDAMLLDFRTTMVSDANADHTDEEHNATLINFCINFGDVAATDDLLGRLQKAQAAE</sequence>
<dbReference type="SUPFAM" id="SSF52499">
    <property type="entry name" value="Isochorismatase-like hydrolases"/>
    <property type="match status" value="1"/>
</dbReference>
<evidence type="ECO:0000259" key="2">
    <source>
        <dbReference type="Pfam" id="PF00857"/>
    </source>
</evidence>
<name>A0A327KXQ5_9BRAD</name>
<dbReference type="PANTHER" id="PTHR43540">
    <property type="entry name" value="PEROXYUREIDOACRYLATE/UREIDOACRYLATE AMIDOHYDROLASE-RELATED"/>
    <property type="match status" value="1"/>
</dbReference>
<dbReference type="GO" id="GO:0016787">
    <property type="term" value="F:hydrolase activity"/>
    <property type="evidence" value="ECO:0007669"/>
    <property type="project" value="UniProtKB-KW"/>
</dbReference>
<evidence type="ECO:0000313" key="3">
    <source>
        <dbReference type="EMBL" id="RAI43041.1"/>
    </source>
</evidence>
<comment type="caution">
    <text evidence="3">The sequence shown here is derived from an EMBL/GenBank/DDBJ whole genome shotgun (WGS) entry which is preliminary data.</text>
</comment>
<proteinExistence type="predicted"/>
<keyword evidence="1 3" id="KW-0378">Hydrolase</keyword>
<organism evidence="3 4">
    <name type="scientific">Rhodoplanes roseus</name>
    <dbReference type="NCBI Taxonomy" id="29409"/>
    <lineage>
        <taxon>Bacteria</taxon>
        <taxon>Pseudomonadati</taxon>
        <taxon>Pseudomonadota</taxon>
        <taxon>Alphaproteobacteria</taxon>
        <taxon>Hyphomicrobiales</taxon>
        <taxon>Nitrobacteraceae</taxon>
        <taxon>Rhodoplanes</taxon>
    </lineage>
</organism>
<dbReference type="AlphaFoldDB" id="A0A327KXQ5"/>
<dbReference type="Proteomes" id="UP000249130">
    <property type="component" value="Unassembled WGS sequence"/>
</dbReference>
<dbReference type="InterPro" id="IPR036380">
    <property type="entry name" value="Isochorismatase-like_sf"/>
</dbReference>
<dbReference type="InterPro" id="IPR050272">
    <property type="entry name" value="Isochorismatase-like_hydrls"/>
</dbReference>
<accession>A0A327KXQ5</accession>